<dbReference type="SUPFAM" id="SSF56219">
    <property type="entry name" value="DNase I-like"/>
    <property type="match status" value="1"/>
</dbReference>
<keyword evidence="4" id="KW-1185">Reference proteome</keyword>
<gene>
    <name evidence="3" type="ORF">GCM10009839_75490</name>
</gene>
<dbReference type="Pfam" id="PF03372">
    <property type="entry name" value="Exo_endo_phos"/>
    <property type="match status" value="1"/>
</dbReference>
<protein>
    <recommendedName>
        <fullName evidence="2">Endonuclease/exonuclease/phosphatase domain-containing protein</fullName>
    </recommendedName>
</protein>
<evidence type="ECO:0000256" key="1">
    <source>
        <dbReference type="SAM" id="MobiDB-lite"/>
    </source>
</evidence>
<evidence type="ECO:0000313" key="4">
    <source>
        <dbReference type="Proteomes" id="UP001500751"/>
    </source>
</evidence>
<name>A0ABP5GS63_9ACTN</name>
<feature type="region of interest" description="Disordered" evidence="1">
    <location>
        <begin position="1"/>
        <end position="69"/>
    </location>
</feature>
<accession>A0ABP5GS63</accession>
<feature type="compositionally biased region" description="Low complexity" evidence="1">
    <location>
        <begin position="354"/>
        <end position="376"/>
    </location>
</feature>
<feature type="compositionally biased region" description="Low complexity" evidence="1">
    <location>
        <begin position="28"/>
        <end position="41"/>
    </location>
</feature>
<proteinExistence type="predicted"/>
<dbReference type="Gene3D" id="3.60.10.10">
    <property type="entry name" value="Endonuclease/exonuclease/phosphatase"/>
    <property type="match status" value="1"/>
</dbReference>
<evidence type="ECO:0000259" key="2">
    <source>
        <dbReference type="Pfam" id="PF03372"/>
    </source>
</evidence>
<dbReference type="Proteomes" id="UP001500751">
    <property type="component" value="Unassembled WGS sequence"/>
</dbReference>
<evidence type="ECO:0000313" key="3">
    <source>
        <dbReference type="EMBL" id="GAA2055648.1"/>
    </source>
</evidence>
<dbReference type="EMBL" id="BAAAQN010000062">
    <property type="protein sequence ID" value="GAA2055648.1"/>
    <property type="molecule type" value="Genomic_DNA"/>
</dbReference>
<organism evidence="3 4">
    <name type="scientific">Catenulispora yoronensis</name>
    <dbReference type="NCBI Taxonomy" id="450799"/>
    <lineage>
        <taxon>Bacteria</taxon>
        <taxon>Bacillati</taxon>
        <taxon>Actinomycetota</taxon>
        <taxon>Actinomycetes</taxon>
        <taxon>Catenulisporales</taxon>
        <taxon>Catenulisporaceae</taxon>
        <taxon>Catenulispora</taxon>
    </lineage>
</organism>
<sequence length="720" mass="72637">MRFDQLQAGSDDDGPIAPKTSPEPTPATTPSTTPNATPGTALARVEAVAVPNRLPRTDTAVAGDGEPSGTAVLAGQFDVAESAVSKPSGSLATSLAAAAETVSGAAGSLATVVETGASSDSAGAVAETALRGSGLARVDAEMAPRASDLLALDAPSGLARVDGEIAPPAGDLLALDAPGGLVGVGAEVPPRAGDLLALDAPSGLARVDGEMAPPAGGLLASVGAEVAPQAGGLQASDALNGSVGGVAEAAPRAGDLLAPAAVEQSAAVTVADKPGAPNEPDAPVGPAVFAVSEIIRTAAEQAAATWRVASVPAQRRESPVVPYQAASAPALAPPLPAPRAAETVVEPVAEAVAEPELESPAPDVVAPAAPASSSPEPDYEDTHWPNARRQISLLVRVISALVLVVLVGHRFLPDVMGFGSLIDTFLPWTFVPLALAVPAALLSLDKWAIGVTVLACGVWGGVFGPQLVRPGGSGPADLKVLSQNVSSPPDMAAVARLAEQRQADIVVLQGLSARDAQLADQAVPARYRYHLALYEFVVWSRFQLVNGSVPMDLAARTSDPTQSSAAGGSTSGQFGGLLRFTVRLDPARTATVYAVHLPQPSLSHDGFGVARGQALGQLVAAVSAEPAPNLVVVGDLDLAQTDRGMSKLLNSTTGLVSVQAKAGAGFGFTWPSSFPMVRLDDVLTRGLIPVRSIVLPAIGAAQAHRPIEADLRFPTIAPTH</sequence>
<dbReference type="InterPro" id="IPR036691">
    <property type="entry name" value="Endo/exonu/phosph_ase_sf"/>
</dbReference>
<dbReference type="InterPro" id="IPR005135">
    <property type="entry name" value="Endo/exonuclease/phosphatase"/>
</dbReference>
<feature type="region of interest" description="Disordered" evidence="1">
    <location>
        <begin position="354"/>
        <end position="382"/>
    </location>
</feature>
<reference evidence="4" key="1">
    <citation type="journal article" date="2019" name="Int. J. Syst. Evol. Microbiol.">
        <title>The Global Catalogue of Microorganisms (GCM) 10K type strain sequencing project: providing services to taxonomists for standard genome sequencing and annotation.</title>
        <authorList>
            <consortium name="The Broad Institute Genomics Platform"/>
            <consortium name="The Broad Institute Genome Sequencing Center for Infectious Disease"/>
            <person name="Wu L."/>
            <person name="Ma J."/>
        </authorList>
    </citation>
    <scope>NUCLEOTIDE SEQUENCE [LARGE SCALE GENOMIC DNA]</scope>
    <source>
        <strain evidence="4">JCM 16014</strain>
    </source>
</reference>
<comment type="caution">
    <text evidence="3">The sequence shown here is derived from an EMBL/GenBank/DDBJ whole genome shotgun (WGS) entry which is preliminary data.</text>
</comment>
<feature type="domain" description="Endonuclease/exonuclease/phosphatase" evidence="2">
    <location>
        <begin position="483"/>
        <end position="694"/>
    </location>
</feature>